<keyword evidence="2" id="KW-1185">Reference proteome</keyword>
<dbReference type="EMBL" id="CP036287">
    <property type="protein sequence ID" value="QDU66248.1"/>
    <property type="molecule type" value="Genomic_DNA"/>
</dbReference>
<evidence type="ECO:0000313" key="2">
    <source>
        <dbReference type="Proteomes" id="UP000316921"/>
    </source>
</evidence>
<sequence length="232" mass="25831">MDDSLGLANEVAAELLGFAARGPSAFLRKRDVFLADVELSVERFRSMLYQLREAGVGEIPCLIRSGGDPVAIDWSTQLEMAGFYESNRLSTHDLGLRRGHIADLLNHLASRWFSSPSTPATQLVSSGELLRSFSRRLVDFLQARFDARRSDISGDPGMRFTVHANRNGLRVFYSPAYFVCPHTVFGSPTSPVVQWLQPGRYIFALEEPGGLTYWDHGEYDVPPRHTATLSAP</sequence>
<proteinExistence type="predicted"/>
<dbReference type="KEGG" id="pbap:Pla133_13140"/>
<dbReference type="Proteomes" id="UP000316921">
    <property type="component" value="Chromosome"/>
</dbReference>
<name>A0A518BGY3_9BACT</name>
<evidence type="ECO:0000313" key="1">
    <source>
        <dbReference type="EMBL" id="QDU66248.1"/>
    </source>
</evidence>
<reference evidence="1 2" key="1">
    <citation type="submission" date="2019-02" db="EMBL/GenBank/DDBJ databases">
        <title>Deep-cultivation of Planctomycetes and their phenomic and genomic characterization uncovers novel biology.</title>
        <authorList>
            <person name="Wiegand S."/>
            <person name="Jogler M."/>
            <person name="Boedeker C."/>
            <person name="Pinto D."/>
            <person name="Vollmers J."/>
            <person name="Rivas-Marin E."/>
            <person name="Kohn T."/>
            <person name="Peeters S.H."/>
            <person name="Heuer A."/>
            <person name="Rast P."/>
            <person name="Oberbeckmann S."/>
            <person name="Bunk B."/>
            <person name="Jeske O."/>
            <person name="Meyerdierks A."/>
            <person name="Storesund J.E."/>
            <person name="Kallscheuer N."/>
            <person name="Luecker S."/>
            <person name="Lage O.M."/>
            <person name="Pohl T."/>
            <person name="Merkel B.J."/>
            <person name="Hornburger P."/>
            <person name="Mueller R.-W."/>
            <person name="Bruemmer F."/>
            <person name="Labrenz M."/>
            <person name="Spormann A.M."/>
            <person name="Op den Camp H."/>
            <person name="Overmann J."/>
            <person name="Amann R."/>
            <person name="Jetten M.S.M."/>
            <person name="Mascher T."/>
            <person name="Medema M.H."/>
            <person name="Devos D.P."/>
            <person name="Kaster A.-K."/>
            <person name="Ovreas L."/>
            <person name="Rohde M."/>
            <person name="Galperin M.Y."/>
            <person name="Jogler C."/>
        </authorList>
    </citation>
    <scope>NUCLEOTIDE SEQUENCE [LARGE SCALE GENOMIC DNA]</scope>
    <source>
        <strain evidence="1 2">Pla133</strain>
    </source>
</reference>
<dbReference type="AlphaFoldDB" id="A0A518BGY3"/>
<organism evidence="1 2">
    <name type="scientific">Engelhardtia mirabilis</name>
    <dbReference type="NCBI Taxonomy" id="2528011"/>
    <lineage>
        <taxon>Bacteria</taxon>
        <taxon>Pseudomonadati</taxon>
        <taxon>Planctomycetota</taxon>
        <taxon>Planctomycetia</taxon>
        <taxon>Planctomycetia incertae sedis</taxon>
        <taxon>Engelhardtia</taxon>
    </lineage>
</organism>
<gene>
    <name evidence="1" type="ORF">Pla133_13140</name>
</gene>
<protein>
    <submittedName>
        <fullName evidence="1">Uncharacterized protein</fullName>
    </submittedName>
</protein>
<accession>A0A518BGY3</accession>